<evidence type="ECO:0000313" key="2">
    <source>
        <dbReference type="EMBL" id="QEC49267.1"/>
    </source>
</evidence>
<gene>
    <name evidence="2" type="ORF">FSW04_17905</name>
</gene>
<keyword evidence="3" id="KW-1185">Reference proteome</keyword>
<proteinExistence type="predicted"/>
<dbReference type="Proteomes" id="UP000321805">
    <property type="component" value="Chromosome"/>
</dbReference>
<feature type="region of interest" description="Disordered" evidence="1">
    <location>
        <begin position="1"/>
        <end position="39"/>
    </location>
</feature>
<reference evidence="2 3" key="1">
    <citation type="journal article" date="2018" name="J. Microbiol.">
        <title>Baekduia soli gen. nov., sp. nov., a novel bacterium isolated from the soil of Baekdu Mountain and proposal of a novel family name, Baekduiaceae fam. nov.</title>
        <authorList>
            <person name="An D.S."/>
            <person name="Siddiqi M.Z."/>
            <person name="Kim K.H."/>
            <person name="Yu H.S."/>
            <person name="Im W.T."/>
        </authorList>
    </citation>
    <scope>NUCLEOTIDE SEQUENCE [LARGE SCALE GENOMIC DNA]</scope>
    <source>
        <strain evidence="2 3">BR7-21</strain>
    </source>
</reference>
<organism evidence="2 3">
    <name type="scientific">Baekduia soli</name>
    <dbReference type="NCBI Taxonomy" id="496014"/>
    <lineage>
        <taxon>Bacteria</taxon>
        <taxon>Bacillati</taxon>
        <taxon>Actinomycetota</taxon>
        <taxon>Thermoleophilia</taxon>
        <taxon>Solirubrobacterales</taxon>
        <taxon>Baekduiaceae</taxon>
        <taxon>Baekduia</taxon>
    </lineage>
</organism>
<evidence type="ECO:0000313" key="3">
    <source>
        <dbReference type="Proteomes" id="UP000321805"/>
    </source>
</evidence>
<dbReference type="KEGG" id="bsol:FSW04_17905"/>
<dbReference type="EMBL" id="CP042430">
    <property type="protein sequence ID" value="QEC49267.1"/>
    <property type="molecule type" value="Genomic_DNA"/>
</dbReference>
<sequence length="67" mass="7216">MLTHAEHIKSLIVAPAPDPADGFDGGTRREHPRGPNSRDAVAAFAKRDPRGFNAAVERGDIDLAKVR</sequence>
<dbReference type="AlphaFoldDB" id="A0A5B8U8I7"/>
<name>A0A5B8U8I7_9ACTN</name>
<protein>
    <submittedName>
        <fullName evidence="2">Uncharacterized protein</fullName>
    </submittedName>
</protein>
<evidence type="ECO:0000256" key="1">
    <source>
        <dbReference type="SAM" id="MobiDB-lite"/>
    </source>
</evidence>
<accession>A0A5B8U8I7</accession>